<organism evidence="2">
    <name type="scientific">viral metagenome</name>
    <dbReference type="NCBI Taxonomy" id="1070528"/>
    <lineage>
        <taxon>unclassified sequences</taxon>
        <taxon>metagenomes</taxon>
        <taxon>organismal metagenomes</taxon>
    </lineage>
</organism>
<feature type="transmembrane region" description="Helical" evidence="1">
    <location>
        <begin position="46"/>
        <end position="66"/>
    </location>
</feature>
<protein>
    <submittedName>
        <fullName evidence="2">Uncharacterized protein</fullName>
    </submittedName>
</protein>
<name>A0A6C0DZD6_9ZZZZ</name>
<accession>A0A6C0DZD6</accession>
<sequence length="94" mass="10710">MSLCKYNKIFGNPGEGAHSYRVLNIAIVDVLATIIVAFIIHKLTGYNFIYIALFLFGLGIILHRIFCVRTTIDKLLFADSVSDKKTDIRETEWE</sequence>
<keyword evidence="1" id="KW-0472">Membrane</keyword>
<dbReference type="AlphaFoldDB" id="A0A6C0DZD6"/>
<evidence type="ECO:0000256" key="1">
    <source>
        <dbReference type="SAM" id="Phobius"/>
    </source>
</evidence>
<evidence type="ECO:0000313" key="2">
    <source>
        <dbReference type="EMBL" id="QHT21720.1"/>
    </source>
</evidence>
<proteinExistence type="predicted"/>
<dbReference type="EMBL" id="MN739696">
    <property type="protein sequence ID" value="QHT21720.1"/>
    <property type="molecule type" value="Genomic_DNA"/>
</dbReference>
<reference evidence="2" key="1">
    <citation type="journal article" date="2020" name="Nature">
        <title>Giant virus diversity and host interactions through global metagenomics.</title>
        <authorList>
            <person name="Schulz F."/>
            <person name="Roux S."/>
            <person name="Paez-Espino D."/>
            <person name="Jungbluth S."/>
            <person name="Walsh D.A."/>
            <person name="Denef V.J."/>
            <person name="McMahon K.D."/>
            <person name="Konstantinidis K.T."/>
            <person name="Eloe-Fadrosh E.A."/>
            <person name="Kyrpides N.C."/>
            <person name="Woyke T."/>
        </authorList>
    </citation>
    <scope>NUCLEOTIDE SEQUENCE</scope>
    <source>
        <strain evidence="2">GVMAG-M-3300023179-103</strain>
    </source>
</reference>
<feature type="transmembrane region" description="Helical" evidence="1">
    <location>
        <begin position="21"/>
        <end position="40"/>
    </location>
</feature>
<keyword evidence="1" id="KW-1133">Transmembrane helix</keyword>
<keyword evidence="1" id="KW-0812">Transmembrane</keyword>